<comment type="caution">
    <text evidence="1">The sequence shown here is derived from an EMBL/GenBank/DDBJ whole genome shotgun (WGS) entry which is preliminary data.</text>
</comment>
<dbReference type="Pfam" id="PF12686">
    <property type="entry name" value="DUF3800"/>
    <property type="match status" value="1"/>
</dbReference>
<dbReference type="RefSeq" id="WP_021439608.1">
    <property type="nucleotide sequence ID" value="NZ_FERR01000003.1"/>
</dbReference>
<dbReference type="Proteomes" id="UP000072443">
    <property type="component" value="Unassembled WGS sequence"/>
</dbReference>
<proteinExistence type="predicted"/>
<dbReference type="EMBL" id="FEVP01000011">
    <property type="protein sequence ID" value="CWP71428.1"/>
    <property type="molecule type" value="Genomic_DNA"/>
</dbReference>
<gene>
    <name evidence="1" type="ORF">ERS514591_01082</name>
</gene>
<name>A0AB33TVQ6_NEIME</name>
<evidence type="ECO:0000313" key="2">
    <source>
        <dbReference type="Proteomes" id="UP000072443"/>
    </source>
</evidence>
<sequence>MDITVYLDESGDLGWKFDAPYRFGGSSRYLTIAAIAVAHEKRHLLKRLMRKLYEKNKIPTSDEAKWAHMSHEQRIRIARQLAAFKSKHGNDVHYYSISVRKEKVMPHIRQDANKLYNYMIKLMLSQKIAAHDKVYLNVDQRSIKVESGRSLHDYLQTTVWFEHGAQTVLETMQCNSKNHLGVQLADILSGIVQSSFEDGKSEPYNIIAPCSHIKKLYF</sequence>
<accession>A0AB33TVQ6</accession>
<reference evidence="1 2" key="1">
    <citation type="submission" date="2016-02" db="EMBL/GenBank/DDBJ databases">
        <authorList>
            <consortium name="Pathogen Informatics"/>
        </authorList>
    </citation>
    <scope>NUCLEOTIDE SEQUENCE [LARGE SCALE GENOMIC DNA]</scope>
    <source>
        <strain evidence="1 2">2842STDY5881269</strain>
    </source>
</reference>
<organism evidence="1 2">
    <name type="scientific">Neisseria meningitidis</name>
    <dbReference type="NCBI Taxonomy" id="487"/>
    <lineage>
        <taxon>Bacteria</taxon>
        <taxon>Pseudomonadati</taxon>
        <taxon>Pseudomonadota</taxon>
        <taxon>Betaproteobacteria</taxon>
        <taxon>Neisseriales</taxon>
        <taxon>Neisseriaceae</taxon>
        <taxon>Neisseria</taxon>
    </lineage>
</organism>
<dbReference type="AlphaFoldDB" id="A0AB33TVQ6"/>
<dbReference type="InterPro" id="IPR024524">
    <property type="entry name" value="DUF3800"/>
</dbReference>
<evidence type="ECO:0000313" key="1">
    <source>
        <dbReference type="EMBL" id="CWP71428.1"/>
    </source>
</evidence>
<protein>
    <submittedName>
        <fullName evidence="1">Protein of uncharacterized function (DUF3800)</fullName>
    </submittedName>
</protein>